<keyword evidence="4 9" id="KW-0132">Cell division</keyword>
<evidence type="ECO:0000256" key="5">
    <source>
        <dbReference type="ARBA" id="ARBA00022692"/>
    </source>
</evidence>
<dbReference type="Proteomes" id="UP000471147">
    <property type="component" value="Unassembled WGS sequence"/>
</dbReference>
<evidence type="ECO:0000256" key="7">
    <source>
        <dbReference type="ARBA" id="ARBA00023136"/>
    </source>
</evidence>
<keyword evidence="5 9" id="KW-0812">Transmembrane</keyword>
<dbReference type="InterPro" id="IPR045335">
    <property type="entry name" value="FtsQ_C_sf"/>
</dbReference>
<keyword evidence="2 9" id="KW-1003">Cell membrane</keyword>
<evidence type="ECO:0000313" key="12">
    <source>
        <dbReference type="EMBL" id="MVZ97329.1"/>
    </source>
</evidence>
<feature type="region of interest" description="Disordered" evidence="10">
    <location>
        <begin position="1"/>
        <end position="23"/>
    </location>
</feature>
<keyword evidence="7 9" id="KW-0472">Membrane</keyword>
<dbReference type="Pfam" id="PF08478">
    <property type="entry name" value="POTRA_1"/>
    <property type="match status" value="1"/>
</dbReference>
<feature type="compositionally biased region" description="Polar residues" evidence="10">
    <location>
        <begin position="289"/>
        <end position="304"/>
    </location>
</feature>
<dbReference type="Gene3D" id="3.10.20.310">
    <property type="entry name" value="membrane protein fhac"/>
    <property type="match status" value="1"/>
</dbReference>
<comment type="function">
    <text evidence="9">Essential cell division protein.</text>
</comment>
<protein>
    <recommendedName>
        <fullName evidence="9">Cell division protein FtsQ</fullName>
    </recommendedName>
</protein>
<keyword evidence="8 9" id="KW-0131">Cell cycle</keyword>
<dbReference type="GO" id="GO:0032153">
    <property type="term" value="C:cell division site"/>
    <property type="evidence" value="ECO:0007669"/>
    <property type="project" value="UniProtKB-UniRule"/>
</dbReference>
<dbReference type="InterPro" id="IPR026579">
    <property type="entry name" value="FtsQ"/>
</dbReference>
<evidence type="ECO:0000256" key="1">
    <source>
        <dbReference type="ARBA" id="ARBA00004370"/>
    </source>
</evidence>
<dbReference type="InterPro" id="IPR005548">
    <property type="entry name" value="Cell_div_FtsQ/DivIB_C"/>
</dbReference>
<keyword evidence="13" id="KW-1185">Reference proteome</keyword>
<dbReference type="OrthoDB" id="9783091at2"/>
<evidence type="ECO:0000256" key="4">
    <source>
        <dbReference type="ARBA" id="ARBA00022618"/>
    </source>
</evidence>
<dbReference type="GO" id="GO:0090529">
    <property type="term" value="P:cell septum assembly"/>
    <property type="evidence" value="ECO:0007669"/>
    <property type="project" value="InterPro"/>
</dbReference>
<evidence type="ECO:0000256" key="3">
    <source>
        <dbReference type="ARBA" id="ARBA00022519"/>
    </source>
</evidence>
<reference evidence="12 13" key="1">
    <citation type="submission" date="2019-01" db="EMBL/GenBank/DDBJ databases">
        <title>Sphingorhabdus lacus sp.nov., isolated from an oligotrophic freshwater lake.</title>
        <authorList>
            <person name="Park M."/>
        </authorList>
    </citation>
    <scope>NUCLEOTIDE SEQUENCE [LARGE SCALE GENOMIC DNA]</scope>
    <source>
        <strain evidence="12 13">IMCC26285</strain>
    </source>
</reference>
<dbReference type="HAMAP" id="MF_00911">
    <property type="entry name" value="FtsQ_subfam"/>
    <property type="match status" value="1"/>
</dbReference>
<dbReference type="PANTHER" id="PTHR35851">
    <property type="entry name" value="CELL DIVISION PROTEIN FTSQ"/>
    <property type="match status" value="1"/>
</dbReference>
<feature type="compositionally biased region" description="Basic residues" evidence="10">
    <location>
        <begin position="1"/>
        <end position="10"/>
    </location>
</feature>
<dbReference type="EMBL" id="SDWJ01000001">
    <property type="protein sequence ID" value="MVZ97329.1"/>
    <property type="molecule type" value="Genomic_DNA"/>
</dbReference>
<gene>
    <name evidence="9" type="primary">ftsQ</name>
    <name evidence="12" type="ORF">EUU23_06375</name>
</gene>
<dbReference type="AlphaFoldDB" id="A0A6I4LWT6"/>
<organism evidence="12 13">
    <name type="scientific">Sphingorhabdus profundilacus</name>
    <dbReference type="NCBI Taxonomy" id="2509718"/>
    <lineage>
        <taxon>Bacteria</taxon>
        <taxon>Pseudomonadati</taxon>
        <taxon>Pseudomonadota</taxon>
        <taxon>Alphaproteobacteria</taxon>
        <taxon>Sphingomonadales</taxon>
        <taxon>Sphingomonadaceae</taxon>
        <taxon>Sphingorhabdus</taxon>
    </lineage>
</organism>
<dbReference type="GO" id="GO:0043093">
    <property type="term" value="P:FtsZ-dependent cytokinesis"/>
    <property type="evidence" value="ECO:0007669"/>
    <property type="project" value="UniProtKB-UniRule"/>
</dbReference>
<evidence type="ECO:0000256" key="10">
    <source>
        <dbReference type="SAM" id="MobiDB-lite"/>
    </source>
</evidence>
<evidence type="ECO:0000313" key="13">
    <source>
        <dbReference type="Proteomes" id="UP000471147"/>
    </source>
</evidence>
<evidence type="ECO:0000256" key="9">
    <source>
        <dbReference type="HAMAP-Rule" id="MF_00911"/>
    </source>
</evidence>
<dbReference type="GO" id="GO:0005886">
    <property type="term" value="C:plasma membrane"/>
    <property type="evidence" value="ECO:0007669"/>
    <property type="project" value="UniProtKB-SubCell"/>
</dbReference>
<proteinExistence type="inferred from homology"/>
<name>A0A6I4LWT6_9SPHN</name>
<keyword evidence="6 9" id="KW-1133">Transmembrane helix</keyword>
<dbReference type="InterPro" id="IPR013685">
    <property type="entry name" value="POTRA_FtsQ_type"/>
</dbReference>
<comment type="similarity">
    <text evidence="9">Belongs to the FtsQ/DivIB family. FtsQ subfamily.</text>
</comment>
<comment type="caution">
    <text evidence="12">The sequence shown here is derived from an EMBL/GenBank/DDBJ whole genome shotgun (WGS) entry which is preliminary data.</text>
</comment>
<comment type="subcellular location">
    <subcellularLocation>
        <location evidence="9">Cell inner membrane</location>
        <topology evidence="9">Single-pass type II membrane protein</topology>
    </subcellularLocation>
    <subcellularLocation>
        <location evidence="1">Membrane</location>
    </subcellularLocation>
    <text evidence="9">Localizes to the division septum.</text>
</comment>
<keyword evidence="3 9" id="KW-0997">Cell inner membrane</keyword>
<evidence type="ECO:0000256" key="6">
    <source>
        <dbReference type="ARBA" id="ARBA00022989"/>
    </source>
</evidence>
<feature type="transmembrane region" description="Helical" evidence="9">
    <location>
        <begin position="49"/>
        <end position="68"/>
    </location>
</feature>
<sequence>MATKTRKSNVRRNAQPPRPRQKVQQISVMDRALRALPFSEEDIQRATTWLIIAALTVLAFAAAQWAGITTAAYLQYSEIAARAGFQVQRVEVTGMERVDQLKVYDLVLAEKDRAMPLVDIDKVRADLLQYGWIEDARVSRRLPDTLAVEIVERKPAAVWQRDGKYSLIDARGNVLENVQPGDAGTLPILNGADANQHAIALNALLDKASALKAQISGASWIGNRRWDLKFKSGETLALPEGESAAAEALLNFARMDGIHRLLGRDIIHFDLRDPERAYFRKVPKAEPVTTETSGPDSTNSGTQA</sequence>
<dbReference type="Gene3D" id="3.40.50.11690">
    <property type="entry name" value="Cell division protein FtsQ/DivIB"/>
    <property type="match status" value="1"/>
</dbReference>
<dbReference type="InterPro" id="IPR034746">
    <property type="entry name" value="POTRA"/>
</dbReference>
<dbReference type="Pfam" id="PF03799">
    <property type="entry name" value="FtsQ_DivIB_C"/>
    <property type="match status" value="1"/>
</dbReference>
<evidence type="ECO:0000256" key="2">
    <source>
        <dbReference type="ARBA" id="ARBA00022475"/>
    </source>
</evidence>
<accession>A0A6I4LWT6</accession>
<feature type="domain" description="POTRA" evidence="11">
    <location>
        <begin position="85"/>
        <end position="153"/>
    </location>
</feature>
<feature type="region of interest" description="Disordered" evidence="10">
    <location>
        <begin position="282"/>
        <end position="304"/>
    </location>
</feature>
<dbReference type="RefSeq" id="WP_160353208.1">
    <property type="nucleotide sequence ID" value="NZ_SDWJ01000001.1"/>
</dbReference>
<dbReference type="PANTHER" id="PTHR35851:SF1">
    <property type="entry name" value="CELL DIVISION PROTEIN FTSQ"/>
    <property type="match status" value="1"/>
</dbReference>
<evidence type="ECO:0000256" key="8">
    <source>
        <dbReference type="ARBA" id="ARBA00023306"/>
    </source>
</evidence>
<evidence type="ECO:0000259" key="11">
    <source>
        <dbReference type="PROSITE" id="PS51779"/>
    </source>
</evidence>
<dbReference type="PROSITE" id="PS51779">
    <property type="entry name" value="POTRA"/>
    <property type="match status" value="1"/>
</dbReference>